<organism evidence="2 3">
    <name type="scientific">Candidatus Fimiplasma intestinipullorum</name>
    <dbReference type="NCBI Taxonomy" id="2840825"/>
    <lineage>
        <taxon>Bacteria</taxon>
        <taxon>Bacillati</taxon>
        <taxon>Bacillota</taxon>
        <taxon>Clostridia</taxon>
        <taxon>Eubacteriales</taxon>
        <taxon>Candidatus Fimiplasma</taxon>
    </lineage>
</organism>
<dbReference type="CDD" id="cd19092">
    <property type="entry name" value="AKR_BsYcsN_EcYdhF-like"/>
    <property type="match status" value="1"/>
</dbReference>
<dbReference type="InterPro" id="IPR050523">
    <property type="entry name" value="AKR_Detox_Biosynth"/>
</dbReference>
<evidence type="ECO:0000313" key="2">
    <source>
        <dbReference type="EMBL" id="HIU12477.1"/>
    </source>
</evidence>
<comment type="caution">
    <text evidence="2">The sequence shown here is derived from an EMBL/GenBank/DDBJ whole genome shotgun (WGS) entry which is preliminary data.</text>
</comment>
<dbReference type="SUPFAM" id="SSF51430">
    <property type="entry name" value="NAD(P)-linked oxidoreductase"/>
    <property type="match status" value="1"/>
</dbReference>
<dbReference type="Pfam" id="PF00248">
    <property type="entry name" value="Aldo_ket_red"/>
    <property type="match status" value="1"/>
</dbReference>
<evidence type="ECO:0000313" key="3">
    <source>
        <dbReference type="Proteomes" id="UP000824175"/>
    </source>
</evidence>
<feature type="domain" description="NADP-dependent oxidoreductase" evidence="1">
    <location>
        <begin position="15"/>
        <end position="296"/>
    </location>
</feature>
<dbReference type="InterPro" id="IPR036812">
    <property type="entry name" value="NAD(P)_OxRdtase_dom_sf"/>
</dbReference>
<name>A0A9D1L040_9FIRM</name>
<dbReference type="PANTHER" id="PTHR43364">
    <property type="entry name" value="NADH-SPECIFIC METHYLGLYOXAL REDUCTASE-RELATED"/>
    <property type="match status" value="1"/>
</dbReference>
<dbReference type="EMBL" id="DVMJ01000001">
    <property type="protein sequence ID" value="HIU12477.1"/>
    <property type="molecule type" value="Genomic_DNA"/>
</dbReference>
<dbReference type="GO" id="GO:0005829">
    <property type="term" value="C:cytosol"/>
    <property type="evidence" value="ECO:0007669"/>
    <property type="project" value="TreeGrafter"/>
</dbReference>
<dbReference type="Proteomes" id="UP000824175">
    <property type="component" value="Unassembled WGS sequence"/>
</dbReference>
<reference evidence="2" key="2">
    <citation type="journal article" date="2021" name="PeerJ">
        <title>Extensive microbial diversity within the chicken gut microbiome revealed by metagenomics and culture.</title>
        <authorList>
            <person name="Gilroy R."/>
            <person name="Ravi A."/>
            <person name="Getino M."/>
            <person name="Pursley I."/>
            <person name="Horton D.L."/>
            <person name="Alikhan N.F."/>
            <person name="Baker D."/>
            <person name="Gharbi K."/>
            <person name="Hall N."/>
            <person name="Watson M."/>
            <person name="Adriaenssens E.M."/>
            <person name="Foster-Nyarko E."/>
            <person name="Jarju S."/>
            <person name="Secka A."/>
            <person name="Antonio M."/>
            <person name="Oren A."/>
            <person name="Chaudhuri R.R."/>
            <person name="La Ragione R."/>
            <person name="Hildebrand F."/>
            <person name="Pallen M.J."/>
        </authorList>
    </citation>
    <scope>NUCLEOTIDE SEQUENCE</scope>
    <source>
        <strain evidence="2">CHK195-11698</strain>
    </source>
</reference>
<proteinExistence type="predicted"/>
<dbReference type="InterPro" id="IPR023210">
    <property type="entry name" value="NADP_OxRdtase_dom"/>
</dbReference>
<reference evidence="2" key="1">
    <citation type="submission" date="2020-10" db="EMBL/GenBank/DDBJ databases">
        <authorList>
            <person name="Gilroy R."/>
        </authorList>
    </citation>
    <scope>NUCLEOTIDE SEQUENCE</scope>
    <source>
        <strain evidence="2">CHK195-11698</strain>
    </source>
</reference>
<sequence length="306" mass="34530">MKYMKIAQTDLEVSRLALGCMRLSSRSLQEAEQLIGTALDLGINFFDHADIYGGGECERLFGQVLAKHPEWREKMVLQSKCGIVPGVAYDLSRDHILAKVKESLANLQTDHLDVLLLHRPDALMDPREVARAFDECYAQGWVRYFGVSNMNPRQIELIGKYSAHPLVINQLQFNLVNSGMIDTGINVNMKNAASLDHDDSVLDYCYYHEMTIQPWSILQASWEEGSFIDHPDYAKLNQSLEEMGQQYGLSKAAMSVAWILRHPAMMQPIAGTTSVTHLQELAKACDVTVSREDWYQLYMASGKTLP</sequence>
<protein>
    <submittedName>
        <fullName evidence="2">Aldo/keto reductase</fullName>
    </submittedName>
</protein>
<dbReference type="AlphaFoldDB" id="A0A9D1L040"/>
<evidence type="ECO:0000259" key="1">
    <source>
        <dbReference type="Pfam" id="PF00248"/>
    </source>
</evidence>
<accession>A0A9D1L040</accession>
<dbReference type="Gene3D" id="3.20.20.100">
    <property type="entry name" value="NADP-dependent oxidoreductase domain"/>
    <property type="match status" value="1"/>
</dbReference>
<gene>
    <name evidence="2" type="ORF">IAD15_00150</name>
</gene>
<dbReference type="PANTHER" id="PTHR43364:SF1">
    <property type="entry name" value="OXIDOREDUCTASE YDHF"/>
    <property type="match status" value="1"/>
</dbReference>